<name>A0A1G2REN2_9BACT</name>
<dbReference type="PANTHER" id="PTHR43861">
    <property type="entry name" value="TRANS-ACONITATE 2-METHYLTRANSFERASE-RELATED"/>
    <property type="match status" value="1"/>
</dbReference>
<comment type="caution">
    <text evidence="1">The sequence shown here is derived from an EMBL/GenBank/DDBJ whole genome shotgun (WGS) entry which is preliminary data.</text>
</comment>
<dbReference type="Pfam" id="PF13489">
    <property type="entry name" value="Methyltransf_23"/>
    <property type="match status" value="1"/>
</dbReference>
<dbReference type="STRING" id="1802457.A3F15_01620"/>
<dbReference type="SUPFAM" id="SSF53335">
    <property type="entry name" value="S-adenosyl-L-methionine-dependent methyltransferases"/>
    <property type="match status" value="1"/>
</dbReference>
<sequence>MKKNIKKDLSINIIEEKKRAGKFSSQFALKKGFNVFMGRYRIRTILDNCKKRGTLLDLGCSYGRIAKALSFDFKSIVAVDGSDALINQAKKENTVRNISYHVSLIEDLEIKSKFDVVLLSFILEHVAEPQKILKKATQFLKSKGVLFIMVPNAESLHRRVGKAMGIIKKLDELTITDINHGHRRVYTLKTLEKEIGSVGLNINKKGTFFIKPFSNKQMEKFDPKICDAFYEVGKDLQGLGSMLFVLASRKR</sequence>
<accession>A0A1G2REN2</accession>
<evidence type="ECO:0008006" key="3">
    <source>
        <dbReference type="Google" id="ProtNLM"/>
    </source>
</evidence>
<gene>
    <name evidence="1" type="ORF">A3F15_01620</name>
</gene>
<protein>
    <recommendedName>
        <fullName evidence="3">Methyltransferase domain-containing protein</fullName>
    </recommendedName>
</protein>
<dbReference type="CDD" id="cd02440">
    <property type="entry name" value="AdoMet_MTases"/>
    <property type="match status" value="1"/>
</dbReference>
<organism evidence="1 2">
    <name type="scientific">Candidatus Wildermuthbacteria bacterium RIFCSPHIGHO2_12_FULL_40_12</name>
    <dbReference type="NCBI Taxonomy" id="1802457"/>
    <lineage>
        <taxon>Bacteria</taxon>
        <taxon>Candidatus Wildermuthiibacteriota</taxon>
    </lineage>
</organism>
<evidence type="ECO:0000313" key="1">
    <source>
        <dbReference type="EMBL" id="OHA71303.1"/>
    </source>
</evidence>
<dbReference type="AlphaFoldDB" id="A0A1G2REN2"/>
<dbReference type="Gene3D" id="3.40.50.150">
    <property type="entry name" value="Vaccinia Virus protein VP39"/>
    <property type="match status" value="1"/>
</dbReference>
<reference evidence="1 2" key="1">
    <citation type="journal article" date="2016" name="Nat. Commun.">
        <title>Thousands of microbial genomes shed light on interconnected biogeochemical processes in an aquifer system.</title>
        <authorList>
            <person name="Anantharaman K."/>
            <person name="Brown C.T."/>
            <person name="Hug L.A."/>
            <person name="Sharon I."/>
            <person name="Castelle C.J."/>
            <person name="Probst A.J."/>
            <person name="Thomas B.C."/>
            <person name="Singh A."/>
            <person name="Wilkins M.J."/>
            <person name="Karaoz U."/>
            <person name="Brodie E.L."/>
            <person name="Williams K.H."/>
            <person name="Hubbard S.S."/>
            <person name="Banfield J.F."/>
        </authorList>
    </citation>
    <scope>NUCLEOTIDE SEQUENCE [LARGE SCALE GENOMIC DNA]</scope>
</reference>
<dbReference type="InterPro" id="IPR029063">
    <property type="entry name" value="SAM-dependent_MTases_sf"/>
</dbReference>
<evidence type="ECO:0000313" key="2">
    <source>
        <dbReference type="Proteomes" id="UP000177078"/>
    </source>
</evidence>
<proteinExistence type="predicted"/>
<dbReference type="EMBL" id="MHUC01000005">
    <property type="protein sequence ID" value="OHA71303.1"/>
    <property type="molecule type" value="Genomic_DNA"/>
</dbReference>
<dbReference type="Proteomes" id="UP000177078">
    <property type="component" value="Unassembled WGS sequence"/>
</dbReference>